<dbReference type="AlphaFoldDB" id="A0A081NXC8"/>
<gene>
    <name evidence="2" type="ORF">ET33_18750</name>
</gene>
<protein>
    <submittedName>
        <fullName evidence="2">Uncharacterized protein</fullName>
    </submittedName>
</protein>
<comment type="caution">
    <text evidence="2">The sequence shown here is derived from an EMBL/GenBank/DDBJ whole genome shotgun (WGS) entry which is preliminary data.</text>
</comment>
<dbReference type="EMBL" id="JNVM01000026">
    <property type="protein sequence ID" value="KEQ23101.1"/>
    <property type="molecule type" value="Genomic_DNA"/>
</dbReference>
<feature type="transmembrane region" description="Helical" evidence="1">
    <location>
        <begin position="34"/>
        <end position="51"/>
    </location>
</feature>
<keyword evidence="1" id="KW-1133">Transmembrane helix</keyword>
<name>A0A081NXC8_9BACL</name>
<keyword evidence="1" id="KW-0472">Membrane</keyword>
<sequence>MQTLDTSYGVILVGSIGIPKEKERNIINSREVVLVHRIQFLLLALVCFLMMQQSILPMEKLSLGITLSLMNLI</sequence>
<reference evidence="2 3" key="1">
    <citation type="submission" date="2014-06" db="EMBL/GenBank/DDBJ databases">
        <title>Draft genome sequence of Paenibacillus sp. MSt1.</title>
        <authorList>
            <person name="Aw Y.K."/>
            <person name="Ong K.S."/>
            <person name="Gan H.M."/>
            <person name="Lee S.M."/>
        </authorList>
    </citation>
    <scope>NUCLEOTIDE SEQUENCE [LARGE SCALE GENOMIC DNA]</scope>
    <source>
        <strain evidence="2 3">MSt1</strain>
    </source>
</reference>
<keyword evidence="1" id="KW-0812">Transmembrane</keyword>
<evidence type="ECO:0000313" key="2">
    <source>
        <dbReference type="EMBL" id="KEQ23101.1"/>
    </source>
</evidence>
<evidence type="ECO:0000313" key="3">
    <source>
        <dbReference type="Proteomes" id="UP000028123"/>
    </source>
</evidence>
<evidence type="ECO:0000256" key="1">
    <source>
        <dbReference type="SAM" id="Phobius"/>
    </source>
</evidence>
<proteinExistence type="predicted"/>
<accession>A0A081NXC8</accession>
<organism evidence="2 3">
    <name type="scientific">Paenibacillus tyrfis</name>
    <dbReference type="NCBI Taxonomy" id="1501230"/>
    <lineage>
        <taxon>Bacteria</taxon>
        <taxon>Bacillati</taxon>
        <taxon>Bacillota</taxon>
        <taxon>Bacilli</taxon>
        <taxon>Bacillales</taxon>
        <taxon>Paenibacillaceae</taxon>
        <taxon>Paenibacillus</taxon>
    </lineage>
</organism>
<keyword evidence="3" id="KW-1185">Reference proteome</keyword>
<dbReference type="Proteomes" id="UP000028123">
    <property type="component" value="Unassembled WGS sequence"/>
</dbReference>